<reference evidence="1 2" key="1">
    <citation type="submission" date="2019-12" db="EMBL/GenBank/DDBJ databases">
        <authorList>
            <person name="Alioto T."/>
            <person name="Alioto T."/>
            <person name="Gomez Garrido J."/>
        </authorList>
    </citation>
    <scope>NUCLEOTIDE SEQUENCE [LARGE SCALE GENOMIC DNA]</scope>
</reference>
<dbReference type="Gramene" id="OE9A109950T1">
    <property type="protein sequence ID" value="OE9A109950C1"/>
    <property type="gene ID" value="OE9A109950"/>
</dbReference>
<dbReference type="EMBL" id="CACTIH010000111">
    <property type="protein sequence ID" value="CAA2954326.1"/>
    <property type="molecule type" value="Genomic_DNA"/>
</dbReference>
<organism evidence="1 2">
    <name type="scientific">Olea europaea subsp. europaea</name>
    <dbReference type="NCBI Taxonomy" id="158383"/>
    <lineage>
        <taxon>Eukaryota</taxon>
        <taxon>Viridiplantae</taxon>
        <taxon>Streptophyta</taxon>
        <taxon>Embryophyta</taxon>
        <taxon>Tracheophyta</taxon>
        <taxon>Spermatophyta</taxon>
        <taxon>Magnoliopsida</taxon>
        <taxon>eudicotyledons</taxon>
        <taxon>Gunneridae</taxon>
        <taxon>Pentapetalae</taxon>
        <taxon>asterids</taxon>
        <taxon>lamiids</taxon>
        <taxon>Lamiales</taxon>
        <taxon>Oleaceae</taxon>
        <taxon>Oleeae</taxon>
        <taxon>Olea</taxon>
    </lineage>
</organism>
<protein>
    <submittedName>
        <fullName evidence="1">Uncharacterized protein</fullName>
    </submittedName>
</protein>
<comment type="caution">
    <text evidence="1">The sequence shown here is derived from an EMBL/GenBank/DDBJ whole genome shotgun (WGS) entry which is preliminary data.</text>
</comment>
<dbReference type="Proteomes" id="UP000594638">
    <property type="component" value="Unassembled WGS sequence"/>
</dbReference>
<gene>
    <name evidence="1" type="ORF">OLEA9_A109950</name>
</gene>
<accession>A0A8S0PLW3</accession>
<dbReference type="OrthoDB" id="10260946at2759"/>
<name>A0A8S0PLW3_OLEEU</name>
<proteinExistence type="predicted"/>
<sequence>MSTEERASQHKRNKFLSLSKGVTECAAHPLNGTIVAGTKVTPVSTSPPSPFCRRSLRTPVPKIFEKSVEVCSSIEYWLIGQIGNGHRLTKSKNGNCTSFGILRGFNGS</sequence>
<dbReference type="AlphaFoldDB" id="A0A8S0PLW3"/>
<keyword evidence="2" id="KW-1185">Reference proteome</keyword>
<evidence type="ECO:0000313" key="2">
    <source>
        <dbReference type="Proteomes" id="UP000594638"/>
    </source>
</evidence>
<evidence type="ECO:0000313" key="1">
    <source>
        <dbReference type="EMBL" id="CAA2954326.1"/>
    </source>
</evidence>